<dbReference type="EMBL" id="JADBJN010000002">
    <property type="protein sequence ID" value="KAG5676262.1"/>
    <property type="molecule type" value="Genomic_DNA"/>
</dbReference>
<evidence type="ECO:0000313" key="1">
    <source>
        <dbReference type="EMBL" id="KAG5676262.1"/>
    </source>
</evidence>
<keyword evidence="2" id="KW-1185">Reference proteome</keyword>
<gene>
    <name evidence="1" type="ORF">PVAND_006110</name>
</gene>
<name>A0A9J6C3Z4_POLVA</name>
<dbReference type="Proteomes" id="UP001107558">
    <property type="component" value="Chromosome 2"/>
</dbReference>
<evidence type="ECO:0000313" key="2">
    <source>
        <dbReference type="Proteomes" id="UP001107558"/>
    </source>
</evidence>
<organism evidence="1 2">
    <name type="scientific">Polypedilum vanderplanki</name>
    <name type="common">Sleeping chironomid midge</name>
    <dbReference type="NCBI Taxonomy" id="319348"/>
    <lineage>
        <taxon>Eukaryota</taxon>
        <taxon>Metazoa</taxon>
        <taxon>Ecdysozoa</taxon>
        <taxon>Arthropoda</taxon>
        <taxon>Hexapoda</taxon>
        <taxon>Insecta</taxon>
        <taxon>Pterygota</taxon>
        <taxon>Neoptera</taxon>
        <taxon>Endopterygota</taxon>
        <taxon>Diptera</taxon>
        <taxon>Nematocera</taxon>
        <taxon>Chironomoidea</taxon>
        <taxon>Chironomidae</taxon>
        <taxon>Chironominae</taxon>
        <taxon>Polypedilum</taxon>
        <taxon>Polypedilum</taxon>
    </lineage>
</organism>
<proteinExistence type="predicted"/>
<accession>A0A9J6C3Z4</accession>
<reference evidence="1" key="1">
    <citation type="submission" date="2021-03" db="EMBL/GenBank/DDBJ databases">
        <title>Chromosome level genome of the anhydrobiotic midge Polypedilum vanderplanki.</title>
        <authorList>
            <person name="Yoshida Y."/>
            <person name="Kikawada T."/>
            <person name="Gusev O."/>
        </authorList>
    </citation>
    <scope>NUCLEOTIDE SEQUENCE</scope>
    <source>
        <strain evidence="1">NIAS01</strain>
        <tissue evidence="1">Whole body or cell culture</tissue>
    </source>
</reference>
<sequence length="79" mass="9132">MEHFQQTAIETGIPTKNLTNYEQFLGPPRMAPNTRNTVPHYAPMVQLMINYIMEQSKYAARTTHSFLSSYAHHHPPLPH</sequence>
<comment type="caution">
    <text evidence="1">The sequence shown here is derived from an EMBL/GenBank/DDBJ whole genome shotgun (WGS) entry which is preliminary data.</text>
</comment>
<protein>
    <submittedName>
        <fullName evidence="1">Uncharacterized protein</fullName>
    </submittedName>
</protein>
<dbReference type="AlphaFoldDB" id="A0A9J6C3Z4"/>